<dbReference type="EMBL" id="VXMH01000112">
    <property type="protein sequence ID" value="MYC97312.1"/>
    <property type="molecule type" value="Genomic_DNA"/>
</dbReference>
<comment type="caution">
    <text evidence="2">The sequence shown here is derived from an EMBL/GenBank/DDBJ whole genome shotgun (WGS) entry which is preliminary data.</text>
</comment>
<dbReference type="Pfam" id="PF09509">
    <property type="entry name" value="Hypoth_Ymh"/>
    <property type="match status" value="1"/>
</dbReference>
<gene>
    <name evidence="2" type="ORF">F4X14_20340</name>
</gene>
<sequence length="266" mass="29210">MTNRSRRINRTTITYHSHIYNLAMSASGEAMALGLALSHYVASKRSSSAREDSGKELESLRNQTATLRQAVDKLLSALPSDAGIDSSRLSDHLGWIEHWLKRSSPISCAHDPIDIVRSDIPGVLKQFDKWYASQSVLDRALSDRIMPFIESGQLNAAIREAWPIFKTRMVERFGLSSEIDGSKLVVAIFGPDGATAGLLPGPKRDGYLNLFKGLYALSRNPLSHNDIRPNPAEVEAALLLISTTLTKVEQLPTEERPSKEGSGVTS</sequence>
<proteinExistence type="predicted"/>
<evidence type="ECO:0000313" key="2">
    <source>
        <dbReference type="EMBL" id="MYC97312.1"/>
    </source>
</evidence>
<accession>A0A6B1DD40</accession>
<dbReference type="InterPro" id="IPR012654">
    <property type="entry name" value="CHP02391"/>
</dbReference>
<feature type="domain" description="Conserved hypothetical protein CHP02391" evidence="1">
    <location>
        <begin position="137"/>
        <end position="247"/>
    </location>
</feature>
<protein>
    <recommendedName>
        <fullName evidence="1">Conserved hypothetical protein CHP02391 domain-containing protein</fullName>
    </recommendedName>
</protein>
<evidence type="ECO:0000259" key="1">
    <source>
        <dbReference type="Pfam" id="PF09509"/>
    </source>
</evidence>
<organism evidence="2">
    <name type="scientific">Caldilineaceae bacterium SB0661_bin_32</name>
    <dbReference type="NCBI Taxonomy" id="2605255"/>
    <lineage>
        <taxon>Bacteria</taxon>
        <taxon>Bacillati</taxon>
        <taxon>Chloroflexota</taxon>
        <taxon>Caldilineae</taxon>
        <taxon>Caldilineales</taxon>
        <taxon>Caldilineaceae</taxon>
    </lineage>
</organism>
<dbReference type="AlphaFoldDB" id="A0A6B1DD40"/>
<name>A0A6B1DD40_9CHLR</name>
<reference evidence="2" key="1">
    <citation type="submission" date="2019-09" db="EMBL/GenBank/DDBJ databases">
        <title>Characterisation of the sponge microbiome using genome-centric metagenomics.</title>
        <authorList>
            <person name="Engelberts J.P."/>
            <person name="Robbins S.J."/>
            <person name="De Goeij J.M."/>
            <person name="Aranda M."/>
            <person name="Bell S.C."/>
            <person name="Webster N.S."/>
        </authorList>
    </citation>
    <scope>NUCLEOTIDE SEQUENCE</scope>
    <source>
        <strain evidence="2">SB0661_bin_32</strain>
    </source>
</reference>